<dbReference type="AlphaFoldDB" id="A0A564ZD05"/>
<keyword evidence="2" id="KW-1185">Reference proteome</keyword>
<accession>A0A564ZD05</accession>
<name>A0A564ZD05_HYMDI</name>
<feature type="non-terminal residue" evidence="1">
    <location>
        <position position="1"/>
    </location>
</feature>
<dbReference type="EMBL" id="CABIJS010000708">
    <property type="protein sequence ID" value="VUZ56738.1"/>
    <property type="molecule type" value="Genomic_DNA"/>
</dbReference>
<organism evidence="1 2">
    <name type="scientific">Hymenolepis diminuta</name>
    <name type="common">Rat tapeworm</name>
    <dbReference type="NCBI Taxonomy" id="6216"/>
    <lineage>
        <taxon>Eukaryota</taxon>
        <taxon>Metazoa</taxon>
        <taxon>Spiralia</taxon>
        <taxon>Lophotrochozoa</taxon>
        <taxon>Platyhelminthes</taxon>
        <taxon>Cestoda</taxon>
        <taxon>Eucestoda</taxon>
        <taxon>Cyclophyllidea</taxon>
        <taxon>Hymenolepididae</taxon>
        <taxon>Hymenolepis</taxon>
    </lineage>
</organism>
<reference evidence="1 2" key="1">
    <citation type="submission" date="2019-07" db="EMBL/GenBank/DDBJ databases">
        <authorList>
            <person name="Jastrzebski P J."/>
            <person name="Paukszto L."/>
            <person name="Jastrzebski P J."/>
        </authorList>
    </citation>
    <scope>NUCLEOTIDE SEQUENCE [LARGE SCALE GENOMIC DNA]</scope>
    <source>
        <strain evidence="1 2">WMS-il1</strain>
    </source>
</reference>
<dbReference type="Proteomes" id="UP000321570">
    <property type="component" value="Unassembled WGS sequence"/>
</dbReference>
<sequence>RFLLISSLPQHALFSISFSYSLKLVVASPNTFWSDQLPVFYPTIVVSSYINSYELLTVIAVVICRL</sequence>
<gene>
    <name evidence="1" type="ORF">WMSIL1_LOCUS14298</name>
</gene>
<proteinExistence type="predicted"/>
<evidence type="ECO:0000313" key="2">
    <source>
        <dbReference type="Proteomes" id="UP000321570"/>
    </source>
</evidence>
<evidence type="ECO:0000313" key="1">
    <source>
        <dbReference type="EMBL" id="VUZ56738.1"/>
    </source>
</evidence>
<protein>
    <submittedName>
        <fullName evidence="1">Uncharacterized protein</fullName>
    </submittedName>
</protein>